<evidence type="ECO:0000256" key="2">
    <source>
        <dbReference type="SAM" id="SignalP"/>
    </source>
</evidence>
<reference evidence="3 4" key="1">
    <citation type="journal article" date="2015" name="Nat. Commun.">
        <title>Lucilia cuprina genome unlocks parasitic fly biology to underpin future interventions.</title>
        <authorList>
            <person name="Anstead C.A."/>
            <person name="Korhonen P.K."/>
            <person name="Young N.D."/>
            <person name="Hall R.S."/>
            <person name="Jex A.R."/>
            <person name="Murali S.C."/>
            <person name="Hughes D.S."/>
            <person name="Lee S.F."/>
            <person name="Perry T."/>
            <person name="Stroehlein A.J."/>
            <person name="Ansell B.R."/>
            <person name="Breugelmans B."/>
            <person name="Hofmann A."/>
            <person name="Qu J."/>
            <person name="Dugan S."/>
            <person name="Lee S.L."/>
            <person name="Chao H."/>
            <person name="Dinh H."/>
            <person name="Han Y."/>
            <person name="Doddapaneni H.V."/>
            <person name="Worley K.C."/>
            <person name="Muzny D.M."/>
            <person name="Ioannidis P."/>
            <person name="Waterhouse R.M."/>
            <person name="Zdobnov E.M."/>
            <person name="James P.J."/>
            <person name="Bagnall N.H."/>
            <person name="Kotze A.C."/>
            <person name="Gibbs R.A."/>
            <person name="Richards S."/>
            <person name="Batterham P."/>
            <person name="Gasser R.B."/>
        </authorList>
    </citation>
    <scope>NUCLEOTIDE SEQUENCE [LARGE SCALE GENOMIC DNA]</scope>
    <source>
        <strain evidence="3 4">LS</strain>
        <tissue evidence="3">Full body</tissue>
    </source>
</reference>
<gene>
    <name evidence="3" type="ORF">FF38_09364</name>
</gene>
<dbReference type="Proteomes" id="UP000037069">
    <property type="component" value="Unassembled WGS sequence"/>
</dbReference>
<dbReference type="EMBL" id="JRES01000049">
    <property type="protein sequence ID" value="KNC34612.1"/>
    <property type="molecule type" value="Genomic_DNA"/>
</dbReference>
<comment type="caution">
    <text evidence="3">The sequence shown here is derived from an EMBL/GenBank/DDBJ whole genome shotgun (WGS) entry which is preliminary data.</text>
</comment>
<feature type="region of interest" description="Disordered" evidence="1">
    <location>
        <begin position="239"/>
        <end position="258"/>
    </location>
</feature>
<feature type="signal peptide" evidence="2">
    <location>
        <begin position="1"/>
        <end position="21"/>
    </location>
</feature>
<keyword evidence="2" id="KW-0732">Signal</keyword>
<organism evidence="3 4">
    <name type="scientific">Lucilia cuprina</name>
    <name type="common">Green bottle fly</name>
    <name type="synonym">Australian sheep blowfly</name>
    <dbReference type="NCBI Taxonomy" id="7375"/>
    <lineage>
        <taxon>Eukaryota</taxon>
        <taxon>Metazoa</taxon>
        <taxon>Ecdysozoa</taxon>
        <taxon>Arthropoda</taxon>
        <taxon>Hexapoda</taxon>
        <taxon>Insecta</taxon>
        <taxon>Pterygota</taxon>
        <taxon>Neoptera</taxon>
        <taxon>Endopterygota</taxon>
        <taxon>Diptera</taxon>
        <taxon>Brachycera</taxon>
        <taxon>Muscomorpha</taxon>
        <taxon>Oestroidea</taxon>
        <taxon>Calliphoridae</taxon>
        <taxon>Luciliinae</taxon>
        <taxon>Lucilia</taxon>
    </lineage>
</organism>
<name>A0A0L0CQZ8_LUCCU</name>
<protein>
    <submittedName>
        <fullName evidence="3">Uncharacterized protein</fullName>
    </submittedName>
</protein>
<evidence type="ECO:0000256" key="1">
    <source>
        <dbReference type="SAM" id="MobiDB-lite"/>
    </source>
</evidence>
<evidence type="ECO:0000313" key="3">
    <source>
        <dbReference type="EMBL" id="KNC34612.1"/>
    </source>
</evidence>
<feature type="compositionally biased region" description="Basic and acidic residues" evidence="1">
    <location>
        <begin position="96"/>
        <end position="108"/>
    </location>
</feature>
<sequence length="258" mass="29457">MSHLIGILLVLVSLAVTTCRALPDFHKQMSPQQLQSIFHVDSPDAVPHYEVIELLHHNTQEPASQPQYSHSNHYRRRRRSVEPLLQMQDLKQQQHQLRDSQHVKKDLSKNPYYSELKEKSTKSRTSINSILETTSSSSSAAKSDKEIKDIKEHKVSFNAFGKNLNLTLKQTEGLFKNGQVHRLPMWYVDNEMNATHGLNLQKIEDELNHTSDNVGQVFQDEENMAAILMRRHEVTGDLVMESKASPRGDSAKGKKVTN</sequence>
<evidence type="ECO:0000313" key="4">
    <source>
        <dbReference type="Proteomes" id="UP000037069"/>
    </source>
</evidence>
<dbReference type="AlphaFoldDB" id="A0A0L0CQZ8"/>
<proteinExistence type="predicted"/>
<keyword evidence="4" id="KW-1185">Reference proteome</keyword>
<feature type="chain" id="PRO_5005536873" evidence="2">
    <location>
        <begin position="22"/>
        <end position="258"/>
    </location>
</feature>
<accession>A0A0L0CQZ8</accession>
<feature type="region of interest" description="Disordered" evidence="1">
    <location>
        <begin position="91"/>
        <end position="127"/>
    </location>
</feature>
<dbReference type="OMA" id="YELIQLM"/>